<feature type="domain" description="VanZ-like" evidence="2">
    <location>
        <begin position="33"/>
        <end position="108"/>
    </location>
</feature>
<organism evidence="3 4">
    <name type="scientific">Aerosticca soli</name>
    <dbReference type="NCBI Taxonomy" id="2010829"/>
    <lineage>
        <taxon>Bacteria</taxon>
        <taxon>Pseudomonadati</taxon>
        <taxon>Pseudomonadota</taxon>
        <taxon>Gammaproteobacteria</taxon>
        <taxon>Lysobacterales</taxon>
        <taxon>Rhodanobacteraceae</taxon>
        <taxon>Aerosticca</taxon>
    </lineage>
</organism>
<gene>
    <name evidence="3" type="ORF">ALSL_2646</name>
</gene>
<evidence type="ECO:0000313" key="3">
    <source>
        <dbReference type="EMBL" id="BBD81270.1"/>
    </source>
</evidence>
<dbReference type="NCBIfam" id="NF037970">
    <property type="entry name" value="vanZ_1"/>
    <property type="match status" value="1"/>
</dbReference>
<accession>A0A2Z6E808</accession>
<dbReference type="EMBL" id="AP018560">
    <property type="protein sequence ID" value="BBD81270.1"/>
    <property type="molecule type" value="Genomic_DNA"/>
</dbReference>
<evidence type="ECO:0000256" key="1">
    <source>
        <dbReference type="SAM" id="Phobius"/>
    </source>
</evidence>
<keyword evidence="1" id="KW-0472">Membrane</keyword>
<feature type="transmembrane region" description="Helical" evidence="1">
    <location>
        <begin position="39"/>
        <end position="57"/>
    </location>
</feature>
<dbReference type="InterPro" id="IPR006976">
    <property type="entry name" value="VanZ-like"/>
</dbReference>
<feature type="transmembrane region" description="Helical" evidence="1">
    <location>
        <begin position="94"/>
        <end position="118"/>
    </location>
</feature>
<feature type="transmembrane region" description="Helical" evidence="1">
    <location>
        <begin position="64"/>
        <end position="82"/>
    </location>
</feature>
<reference evidence="4" key="1">
    <citation type="submission" date="2018-04" db="EMBL/GenBank/DDBJ databases">
        <authorList>
            <person name="Watanabe M."/>
            <person name="Kojima H."/>
        </authorList>
    </citation>
    <scope>NUCLEOTIDE SEQUENCE [LARGE SCALE GENOMIC DNA]</scope>
    <source>
        <strain evidence="4">Dysh456</strain>
    </source>
</reference>
<keyword evidence="4" id="KW-1185">Reference proteome</keyword>
<reference evidence="4" key="2">
    <citation type="submission" date="2018-06" db="EMBL/GenBank/DDBJ databases">
        <title>Genome sequence of Rhodanobacteraceae bacterium strain Dysh456.</title>
        <authorList>
            <person name="Fukui M."/>
        </authorList>
    </citation>
    <scope>NUCLEOTIDE SEQUENCE [LARGE SCALE GENOMIC DNA]</scope>
    <source>
        <strain evidence="4">Dysh456</strain>
    </source>
</reference>
<keyword evidence="1" id="KW-1133">Transmembrane helix</keyword>
<dbReference type="KEGG" id="rbd:ALSL_2646"/>
<evidence type="ECO:0000259" key="2">
    <source>
        <dbReference type="Pfam" id="PF04892"/>
    </source>
</evidence>
<evidence type="ECO:0000313" key="4">
    <source>
        <dbReference type="Proteomes" id="UP000270530"/>
    </source>
</evidence>
<proteinExistence type="predicted"/>
<sequence>MRWCPLWTGIGVALMLFTLWMALRPDPGVTLAVPAGDKLLHAFTFAVLSGWWGNVYPGLRARRLAALGCLLFGVFIELAQWLDPPRDADALDVLADAAGIALALVLLRTPLGHVLAGVERLVGR</sequence>
<feature type="transmembrane region" description="Helical" evidence="1">
    <location>
        <begin position="7"/>
        <end position="23"/>
    </location>
</feature>
<name>A0A2Z6E808_9GAMM</name>
<dbReference type="OrthoDB" id="5952264at2"/>
<protein>
    <recommendedName>
        <fullName evidence="2">VanZ-like domain-containing protein</fullName>
    </recommendedName>
</protein>
<dbReference type="AlphaFoldDB" id="A0A2Z6E808"/>
<keyword evidence="1" id="KW-0812">Transmembrane</keyword>
<dbReference type="Pfam" id="PF04892">
    <property type="entry name" value="VanZ"/>
    <property type="match status" value="1"/>
</dbReference>
<dbReference type="Proteomes" id="UP000270530">
    <property type="component" value="Chromosome"/>
</dbReference>